<keyword evidence="3" id="KW-1185">Reference proteome</keyword>
<dbReference type="EMBL" id="BJYX01000032">
    <property type="protein sequence ID" value="GEO31976.1"/>
    <property type="molecule type" value="Genomic_DNA"/>
</dbReference>
<gene>
    <name evidence="2" type="ORF">TAE01_37860</name>
</gene>
<evidence type="ECO:0000313" key="2">
    <source>
        <dbReference type="EMBL" id="GEO31976.1"/>
    </source>
</evidence>
<feature type="region of interest" description="Disordered" evidence="1">
    <location>
        <begin position="1"/>
        <end position="32"/>
    </location>
</feature>
<name>A0A512D670_9MICO</name>
<organism evidence="2 3">
    <name type="scientific">Terrabacter aerolatus</name>
    <dbReference type="NCBI Taxonomy" id="422442"/>
    <lineage>
        <taxon>Bacteria</taxon>
        <taxon>Bacillati</taxon>
        <taxon>Actinomycetota</taxon>
        <taxon>Actinomycetes</taxon>
        <taxon>Micrococcales</taxon>
        <taxon>Intrasporangiaceae</taxon>
        <taxon>Terrabacter</taxon>
    </lineage>
</organism>
<sequence>MTRARAVRAPGPSSRLHARPTSARDLRSPSPLAISAEKQWATADGPCHHRAGAPPGGALTETIRNEEPVMATGLTMEAKRSLCLADVAYPFPGECRIRHDQTRRPPLPSR</sequence>
<evidence type="ECO:0000313" key="3">
    <source>
        <dbReference type="Proteomes" id="UP000321534"/>
    </source>
</evidence>
<comment type="caution">
    <text evidence="2">The sequence shown here is derived from an EMBL/GenBank/DDBJ whole genome shotgun (WGS) entry which is preliminary data.</text>
</comment>
<proteinExistence type="predicted"/>
<dbReference type="AlphaFoldDB" id="A0A512D670"/>
<reference evidence="2 3" key="1">
    <citation type="submission" date="2019-07" db="EMBL/GenBank/DDBJ databases">
        <title>Whole genome shotgun sequence of Terrabacter aerolatus NBRC 106305.</title>
        <authorList>
            <person name="Hosoyama A."/>
            <person name="Uohara A."/>
            <person name="Ohji S."/>
            <person name="Ichikawa N."/>
        </authorList>
    </citation>
    <scope>NUCLEOTIDE SEQUENCE [LARGE SCALE GENOMIC DNA]</scope>
    <source>
        <strain evidence="2 3">NBRC 106305</strain>
    </source>
</reference>
<protein>
    <submittedName>
        <fullName evidence="2">Uncharacterized protein</fullName>
    </submittedName>
</protein>
<dbReference type="Proteomes" id="UP000321534">
    <property type="component" value="Unassembled WGS sequence"/>
</dbReference>
<accession>A0A512D670</accession>
<evidence type="ECO:0000256" key="1">
    <source>
        <dbReference type="SAM" id="MobiDB-lite"/>
    </source>
</evidence>